<dbReference type="GO" id="GO:0009898">
    <property type="term" value="C:cytoplasmic side of plasma membrane"/>
    <property type="evidence" value="ECO:0007669"/>
    <property type="project" value="TreeGrafter"/>
</dbReference>
<comment type="caution">
    <text evidence="2">The sequence shown here is derived from an EMBL/GenBank/DDBJ whole genome shotgun (WGS) entry which is preliminary data.</text>
</comment>
<dbReference type="EMBL" id="JACIFP010000002">
    <property type="protein sequence ID" value="MBB4138085.1"/>
    <property type="molecule type" value="Genomic_DNA"/>
</dbReference>
<feature type="region of interest" description="Disordered" evidence="1">
    <location>
        <begin position="520"/>
        <end position="542"/>
    </location>
</feature>
<dbReference type="PANTHER" id="PTHR43384">
    <property type="entry name" value="SEPTUM SITE-DETERMINING PROTEIN MIND HOMOLOG, CHLOROPLASTIC-RELATED"/>
    <property type="match status" value="1"/>
</dbReference>
<keyword evidence="3" id="KW-1185">Reference proteome</keyword>
<organism evidence="2 3">
    <name type="scientific">Gordonia humi</name>
    <dbReference type="NCBI Taxonomy" id="686429"/>
    <lineage>
        <taxon>Bacteria</taxon>
        <taxon>Bacillati</taxon>
        <taxon>Actinomycetota</taxon>
        <taxon>Actinomycetes</taxon>
        <taxon>Mycobacteriales</taxon>
        <taxon>Gordoniaceae</taxon>
        <taxon>Gordonia</taxon>
    </lineage>
</organism>
<proteinExistence type="predicted"/>
<dbReference type="AlphaFoldDB" id="A0A840EYD3"/>
<evidence type="ECO:0000256" key="1">
    <source>
        <dbReference type="SAM" id="MobiDB-lite"/>
    </source>
</evidence>
<feature type="region of interest" description="Disordered" evidence="1">
    <location>
        <begin position="1"/>
        <end position="114"/>
    </location>
</feature>
<dbReference type="PANTHER" id="PTHR43384:SF14">
    <property type="entry name" value="ESX-1 SECRETION-ASSOCIATED PROTEIN ESPI"/>
    <property type="match status" value="1"/>
</dbReference>
<sequence>MTAQHSAGDDALGFLAPAAPTDYSAEPPVQLRSQGLRRRAPEPQEEPVTEPTPTSDPAAETAASTEPVAEPQPPVAPVADDVEPSAPAVAYSDTAAEPAAEPYNPNPYGVPTAPPDYEYTDNGQYQNAGFIQQPQGRVLVDPDPQARRLDGIGQARPGLLETAAGIEDDPAEWGWRGRLNALGMHLRPRPDSEEVRHRQDIERIRQPLSGFWKVAVLNVKGGMGKTPTTIMLGNTFGQYRGGGVVLWDSNESKGTLSERAATSAAPNGGQPSVWDVLEHASELAGPNAQSGALSHFLRKQPTMDEILASDQSSKRMKAIGAAECAAIEAVLRRHRSGAIIDTGNDDTSPNWQWVTENVHQVVIPMPYRRDAAAKVVQMLDGMHARDLSALVSTAIVALAPAPGASDADRDDIIEELRGQGVHRFMDMPYEPAFEGAGARIVYQRLPLTTRVAYAELAAEIADSLAKSRSRAVEFDAGMVPQSIARPAEYDVRGTRRAAPTPGYAPPMGYPGGPVTGQMPMGGYPHPSGQWPAQAPYYQEGHQ</sequence>
<dbReference type="SUPFAM" id="SSF52540">
    <property type="entry name" value="P-loop containing nucleoside triphosphate hydrolases"/>
    <property type="match status" value="1"/>
</dbReference>
<dbReference type="InterPro" id="IPR027417">
    <property type="entry name" value="P-loop_NTPase"/>
</dbReference>
<keyword evidence="2" id="KW-0282">Flagellum</keyword>
<dbReference type="GO" id="GO:0051782">
    <property type="term" value="P:negative regulation of cell division"/>
    <property type="evidence" value="ECO:0007669"/>
    <property type="project" value="TreeGrafter"/>
</dbReference>
<dbReference type="InterPro" id="IPR050625">
    <property type="entry name" value="ParA/MinD_ATPase"/>
</dbReference>
<reference evidence="2 3" key="1">
    <citation type="submission" date="2020-08" db="EMBL/GenBank/DDBJ databases">
        <title>Sequencing the genomes of 1000 actinobacteria strains.</title>
        <authorList>
            <person name="Klenk H.-P."/>
        </authorList>
    </citation>
    <scope>NUCLEOTIDE SEQUENCE [LARGE SCALE GENOMIC DNA]</scope>
    <source>
        <strain evidence="2 3">DSM 45298</strain>
    </source>
</reference>
<dbReference type="GO" id="GO:0005524">
    <property type="term" value="F:ATP binding"/>
    <property type="evidence" value="ECO:0007669"/>
    <property type="project" value="TreeGrafter"/>
</dbReference>
<dbReference type="GO" id="GO:0005829">
    <property type="term" value="C:cytosol"/>
    <property type="evidence" value="ECO:0007669"/>
    <property type="project" value="TreeGrafter"/>
</dbReference>
<accession>A0A840EYD3</accession>
<dbReference type="RefSeq" id="WP_183373332.1">
    <property type="nucleotide sequence ID" value="NZ_BAABHL010000166.1"/>
</dbReference>
<keyword evidence="2" id="KW-0969">Cilium</keyword>
<dbReference type="Gene3D" id="3.40.50.300">
    <property type="entry name" value="P-loop containing nucleotide triphosphate hydrolases"/>
    <property type="match status" value="1"/>
</dbReference>
<protein>
    <submittedName>
        <fullName evidence="2">MinD-like ATPase involved in chromosome partitioning or flagellar assembly</fullName>
    </submittedName>
</protein>
<evidence type="ECO:0000313" key="3">
    <source>
        <dbReference type="Proteomes" id="UP000551501"/>
    </source>
</evidence>
<evidence type="ECO:0000313" key="2">
    <source>
        <dbReference type="EMBL" id="MBB4138085.1"/>
    </source>
</evidence>
<gene>
    <name evidence="2" type="ORF">BKA16_004710</name>
</gene>
<dbReference type="GO" id="GO:0016887">
    <property type="term" value="F:ATP hydrolysis activity"/>
    <property type="evidence" value="ECO:0007669"/>
    <property type="project" value="TreeGrafter"/>
</dbReference>
<dbReference type="Proteomes" id="UP000551501">
    <property type="component" value="Unassembled WGS sequence"/>
</dbReference>
<feature type="compositionally biased region" description="Low complexity" evidence="1">
    <location>
        <begin position="84"/>
        <end position="107"/>
    </location>
</feature>
<name>A0A840EYD3_9ACTN</name>
<keyword evidence="2" id="KW-0966">Cell projection</keyword>